<evidence type="ECO:0000313" key="1">
    <source>
        <dbReference type="EMBL" id="KKM04777.1"/>
    </source>
</evidence>
<dbReference type="EMBL" id="LAZR01016381">
    <property type="protein sequence ID" value="KKM04777.1"/>
    <property type="molecule type" value="Genomic_DNA"/>
</dbReference>
<dbReference type="AlphaFoldDB" id="A0A0F9HNI1"/>
<sequence>MKFLDQFTKDLKRSGLEVGASQPPRYWLSSGNYALNKIISGSFLRAIPQGRIQCFAGNS</sequence>
<accession>A0A0F9HNI1</accession>
<comment type="caution">
    <text evidence="1">The sequence shown here is derived from an EMBL/GenBank/DDBJ whole genome shotgun (WGS) entry which is preliminary data.</text>
</comment>
<protein>
    <submittedName>
        <fullName evidence="1">Uncharacterized protein</fullName>
    </submittedName>
</protein>
<reference evidence="1" key="1">
    <citation type="journal article" date="2015" name="Nature">
        <title>Complex archaea that bridge the gap between prokaryotes and eukaryotes.</title>
        <authorList>
            <person name="Spang A."/>
            <person name="Saw J.H."/>
            <person name="Jorgensen S.L."/>
            <person name="Zaremba-Niedzwiedzka K."/>
            <person name="Martijn J."/>
            <person name="Lind A.E."/>
            <person name="van Eijk R."/>
            <person name="Schleper C."/>
            <person name="Guy L."/>
            <person name="Ettema T.J."/>
        </authorList>
    </citation>
    <scope>NUCLEOTIDE SEQUENCE</scope>
</reference>
<feature type="non-terminal residue" evidence="1">
    <location>
        <position position="59"/>
    </location>
</feature>
<name>A0A0F9HNI1_9ZZZZ</name>
<organism evidence="1">
    <name type="scientific">marine sediment metagenome</name>
    <dbReference type="NCBI Taxonomy" id="412755"/>
    <lineage>
        <taxon>unclassified sequences</taxon>
        <taxon>metagenomes</taxon>
        <taxon>ecological metagenomes</taxon>
    </lineage>
</organism>
<gene>
    <name evidence="1" type="ORF">LCGC14_1760860</name>
</gene>
<proteinExistence type="predicted"/>